<protein>
    <submittedName>
        <fullName evidence="3">Transmembrane protein</fullName>
    </submittedName>
</protein>
<dbReference type="AlphaFoldDB" id="A0A915HGP2"/>
<evidence type="ECO:0000256" key="1">
    <source>
        <dbReference type="SAM" id="Phobius"/>
    </source>
</evidence>
<accession>A0A915HGP2</accession>
<evidence type="ECO:0000313" key="2">
    <source>
        <dbReference type="Proteomes" id="UP000887565"/>
    </source>
</evidence>
<reference evidence="3" key="1">
    <citation type="submission" date="2022-11" db="UniProtKB">
        <authorList>
            <consortium name="WormBaseParasite"/>
        </authorList>
    </citation>
    <scope>IDENTIFICATION</scope>
</reference>
<keyword evidence="1" id="KW-0812">Transmembrane</keyword>
<feature type="transmembrane region" description="Helical" evidence="1">
    <location>
        <begin position="86"/>
        <end position="110"/>
    </location>
</feature>
<organism evidence="2 3">
    <name type="scientific">Romanomermis culicivorax</name>
    <name type="common">Nematode worm</name>
    <dbReference type="NCBI Taxonomy" id="13658"/>
    <lineage>
        <taxon>Eukaryota</taxon>
        <taxon>Metazoa</taxon>
        <taxon>Ecdysozoa</taxon>
        <taxon>Nematoda</taxon>
        <taxon>Enoplea</taxon>
        <taxon>Dorylaimia</taxon>
        <taxon>Mermithida</taxon>
        <taxon>Mermithoidea</taxon>
        <taxon>Mermithidae</taxon>
        <taxon>Romanomermis</taxon>
    </lineage>
</organism>
<keyword evidence="1" id="KW-1133">Transmembrane helix</keyword>
<dbReference type="Proteomes" id="UP000887565">
    <property type="component" value="Unplaced"/>
</dbReference>
<keyword evidence="2" id="KW-1185">Reference proteome</keyword>
<proteinExistence type="predicted"/>
<sequence length="139" mass="15672">MKDDPNLLDKNFEVSIYSQSNEEMKMDLVLASPFIIVASPFFNVAELFKDDDELFCFLANGFGNDFLPFLIDVSSLLTPPSSSKSAVIVSKLLLILLFLFCCCCCSFFILDGDDEKSLYSDEAKTDFFVESSFSSWKDE</sequence>
<name>A0A915HGP2_ROMCU</name>
<evidence type="ECO:0000313" key="3">
    <source>
        <dbReference type="WBParaSite" id="nRc.2.0.1.t00471-RA"/>
    </source>
</evidence>
<dbReference type="WBParaSite" id="nRc.2.0.1.t00471-RA">
    <property type="protein sequence ID" value="nRc.2.0.1.t00471-RA"/>
    <property type="gene ID" value="nRc.2.0.1.g00471"/>
</dbReference>
<keyword evidence="1" id="KW-0472">Membrane</keyword>